<keyword evidence="1" id="KW-0812">Transmembrane</keyword>
<proteinExistence type="predicted"/>
<evidence type="ECO:0000313" key="2">
    <source>
        <dbReference type="EMBL" id="OTN99289.1"/>
    </source>
</evidence>
<accession>A0AB73NND0</accession>
<protein>
    <submittedName>
        <fullName evidence="2">Uncharacterized protein</fullName>
    </submittedName>
</protein>
<evidence type="ECO:0000256" key="1">
    <source>
        <dbReference type="SAM" id="Phobius"/>
    </source>
</evidence>
<dbReference type="AlphaFoldDB" id="A0AB73NND0"/>
<feature type="transmembrane region" description="Helical" evidence="1">
    <location>
        <begin position="44"/>
        <end position="63"/>
    </location>
</feature>
<reference evidence="2 3" key="1">
    <citation type="submission" date="2017-05" db="EMBL/GenBank/DDBJ databases">
        <title>The Genome Sequence of Enterococcus faecium 6F2_DIV0138.</title>
        <authorList>
            <consortium name="The Broad Institute Genomics Platform"/>
            <consortium name="The Broad Institute Genomic Center for Infectious Diseases"/>
            <person name="Earl A."/>
            <person name="Manson A."/>
            <person name="Schwartman J."/>
            <person name="Gilmore M."/>
            <person name="Abouelleil A."/>
            <person name="Cao P."/>
            <person name="Chapman S."/>
            <person name="Cusick C."/>
            <person name="Shea T."/>
            <person name="Young S."/>
            <person name="Neafsey D."/>
            <person name="Nusbaum C."/>
            <person name="Birren B."/>
        </authorList>
    </citation>
    <scope>NUCLEOTIDE SEQUENCE [LARGE SCALE GENOMIC DNA]</scope>
    <source>
        <strain evidence="2 3">6F2_DIV0138</strain>
    </source>
</reference>
<dbReference type="EMBL" id="NGLB01000001">
    <property type="protein sequence ID" value="OTN99289.1"/>
    <property type="molecule type" value="Genomic_DNA"/>
</dbReference>
<comment type="caution">
    <text evidence="2">The sequence shown here is derived from an EMBL/GenBank/DDBJ whole genome shotgun (WGS) entry which is preliminary data.</text>
</comment>
<name>A0AB73NND0_ENTFC</name>
<gene>
    <name evidence="2" type="ORF">A5804_000776</name>
</gene>
<sequence length="318" mass="37906">MVFIIMNSLVLFVIMQILGVPISNLALLKQKYDTFSFSEDKTTSGINIIYNIFISNIYILLLNEMNIAKPYVNNLYFVVIGYLLIRYFVIFFILQRKSLLNFRYEFTLVTLTLLGTYIVFDKFIRSGISIIIPIDDFKNEIVLLLILFLYDIFKNSLVTVFKDRDVTSRREKYIRNSYSYFFDKYNSYILSNIDEEFKIDKEITRKFILLVYSFIIYENFSRPKFYRLVEFVVSKFSSGRYSTGIMQVQSKYSLDDKESIAKGIDILKNMFIEIESYEYEECWVKEIANTYNPSNNEQYAKEILYIYIELDKFLQVLD</sequence>
<dbReference type="RefSeq" id="WP_086324618.1">
    <property type="nucleotide sequence ID" value="NZ_CAKMRV020000139.1"/>
</dbReference>
<evidence type="ECO:0000313" key="3">
    <source>
        <dbReference type="Proteomes" id="UP000194737"/>
    </source>
</evidence>
<keyword evidence="1" id="KW-0472">Membrane</keyword>
<feature type="transmembrane region" description="Helical" evidence="1">
    <location>
        <begin position="75"/>
        <end position="94"/>
    </location>
</feature>
<keyword evidence="1" id="KW-1133">Transmembrane helix</keyword>
<dbReference type="Proteomes" id="UP000194737">
    <property type="component" value="Unassembled WGS sequence"/>
</dbReference>
<organism evidence="2 3">
    <name type="scientific">Enterococcus faecium</name>
    <name type="common">Streptococcus faecium</name>
    <dbReference type="NCBI Taxonomy" id="1352"/>
    <lineage>
        <taxon>Bacteria</taxon>
        <taxon>Bacillati</taxon>
        <taxon>Bacillota</taxon>
        <taxon>Bacilli</taxon>
        <taxon>Lactobacillales</taxon>
        <taxon>Enterococcaceae</taxon>
        <taxon>Enterococcus</taxon>
    </lineage>
</organism>